<organism evidence="9 10">
    <name type="scientific">Persicobacter psychrovividus</name>
    <dbReference type="NCBI Taxonomy" id="387638"/>
    <lineage>
        <taxon>Bacteria</taxon>
        <taxon>Pseudomonadati</taxon>
        <taxon>Bacteroidota</taxon>
        <taxon>Cytophagia</taxon>
        <taxon>Cytophagales</taxon>
        <taxon>Persicobacteraceae</taxon>
        <taxon>Persicobacter</taxon>
    </lineage>
</organism>
<dbReference type="Pfam" id="PF01915">
    <property type="entry name" value="Glyco_hydro_3_C"/>
    <property type="match status" value="1"/>
</dbReference>
<geneLocation type="plasmid" evidence="9 10">
    <name>pPP4</name>
</geneLocation>
<evidence type="ECO:0000256" key="5">
    <source>
        <dbReference type="ARBA" id="ARBA00022801"/>
    </source>
</evidence>
<dbReference type="SUPFAM" id="SSF52279">
    <property type="entry name" value="Beta-D-glucan exohydrolase, C-terminal domain"/>
    <property type="match status" value="1"/>
</dbReference>
<dbReference type="Proteomes" id="UP001354989">
    <property type="component" value="Plasmid pPP4"/>
</dbReference>
<dbReference type="InterPro" id="IPR051915">
    <property type="entry name" value="Cellulose_Degrad_GH3"/>
</dbReference>
<dbReference type="PRINTS" id="PR00133">
    <property type="entry name" value="GLHYDRLASE3"/>
</dbReference>
<feature type="domain" description="Fibronectin type III-like" evidence="8">
    <location>
        <begin position="692"/>
        <end position="761"/>
    </location>
</feature>
<proteinExistence type="inferred from homology"/>
<dbReference type="InterPro" id="IPR036962">
    <property type="entry name" value="Glyco_hydro_3_N_sf"/>
</dbReference>
<dbReference type="EMBL" id="AP025296">
    <property type="protein sequence ID" value="BDD01936.1"/>
    <property type="molecule type" value="Genomic_DNA"/>
</dbReference>
<dbReference type="RefSeq" id="WP_338399132.1">
    <property type="nucleotide sequence ID" value="NZ_AP025296.1"/>
</dbReference>
<dbReference type="SMART" id="SM01217">
    <property type="entry name" value="Fn3_like"/>
    <property type="match status" value="1"/>
</dbReference>
<dbReference type="Pfam" id="PF14310">
    <property type="entry name" value="Fn3-like"/>
    <property type="match status" value="1"/>
</dbReference>
<protein>
    <recommendedName>
        <fullName evidence="3">beta-glucosidase</fullName>
        <ecNumber evidence="3">3.2.1.21</ecNumber>
    </recommendedName>
</protein>
<evidence type="ECO:0000256" key="2">
    <source>
        <dbReference type="ARBA" id="ARBA00005336"/>
    </source>
</evidence>
<dbReference type="Gene3D" id="3.20.20.300">
    <property type="entry name" value="Glycoside hydrolase, family 3, N-terminal domain"/>
    <property type="match status" value="1"/>
</dbReference>
<evidence type="ECO:0000313" key="10">
    <source>
        <dbReference type="Proteomes" id="UP001354989"/>
    </source>
</evidence>
<keyword evidence="6" id="KW-0326">Glycosidase</keyword>
<evidence type="ECO:0000256" key="7">
    <source>
        <dbReference type="SAM" id="SignalP"/>
    </source>
</evidence>
<evidence type="ECO:0000256" key="3">
    <source>
        <dbReference type="ARBA" id="ARBA00012744"/>
    </source>
</evidence>
<dbReference type="InterPro" id="IPR026891">
    <property type="entry name" value="Fn3-like"/>
</dbReference>
<feature type="signal peptide" evidence="7">
    <location>
        <begin position="1"/>
        <end position="20"/>
    </location>
</feature>
<dbReference type="Gene3D" id="2.60.40.10">
    <property type="entry name" value="Immunoglobulins"/>
    <property type="match status" value="1"/>
</dbReference>
<keyword evidence="4 7" id="KW-0732">Signal</keyword>
<comment type="catalytic activity">
    <reaction evidence="1">
        <text>Hydrolysis of terminal, non-reducing beta-D-glucosyl residues with release of beta-D-glucose.</text>
        <dbReference type="EC" id="3.2.1.21"/>
    </reaction>
</comment>
<dbReference type="InterPro" id="IPR013783">
    <property type="entry name" value="Ig-like_fold"/>
</dbReference>
<gene>
    <name evidence="9" type="ORF">PEPS_42160</name>
</gene>
<evidence type="ECO:0000256" key="1">
    <source>
        <dbReference type="ARBA" id="ARBA00000448"/>
    </source>
</evidence>
<dbReference type="InterPro" id="IPR001764">
    <property type="entry name" value="Glyco_hydro_3_N"/>
</dbReference>
<feature type="chain" id="PRO_5046849880" description="beta-glucosidase" evidence="7">
    <location>
        <begin position="21"/>
        <end position="788"/>
    </location>
</feature>
<accession>A0ABN6LFJ0</accession>
<keyword evidence="10" id="KW-1185">Reference proteome</keyword>
<dbReference type="Pfam" id="PF00933">
    <property type="entry name" value="Glyco_hydro_3"/>
    <property type="match status" value="1"/>
</dbReference>
<dbReference type="InterPro" id="IPR002772">
    <property type="entry name" value="Glyco_hydro_3_C"/>
</dbReference>
<evidence type="ECO:0000256" key="4">
    <source>
        <dbReference type="ARBA" id="ARBA00022729"/>
    </source>
</evidence>
<dbReference type="Gene3D" id="3.40.50.1700">
    <property type="entry name" value="Glycoside hydrolase family 3 C-terminal domain"/>
    <property type="match status" value="1"/>
</dbReference>
<dbReference type="InterPro" id="IPR017853">
    <property type="entry name" value="GH"/>
</dbReference>
<sequence>MRTNYFLLLFLQLFIFSSCTKINTEQAEVYKDPTASIDARVQDLLSRMTLEEKIAQMNQLVSPSHMRIAEDELTVEELHSNDQLGFYPGIHSSDVLKMTEKGLIGSFLHVLTASEANELQTLAKKSRLGIPLLIGIDAIHGNGLTVGATIYPTSISIASTFQESLAEKMSIETAHEMRATGSHWAFTPNIDVARDARWGRVGETFGEDPYLVGNMGVAMIKGLQQGDFTGRDKVIACAKHLVGGGEPINGTNAAPTELSYRTLKEVHFPPYERAIKEANVFSIMMAHNEINGIPCHSNSFLMQDLMREEYGFDGFYVSDWRDIERLHSLHHVAENEDDAFALSISSGMDMHMHGPAFVPSMVESVKEGKVSEARINEACAKILEVKFRLGLFEQPFVDESKIDEQVFTKAHQATALEIARKSVILLKNDNILPLNTNKYKNIFITGPNADNQTILGDWASPQPEEHVVTVKQGLEKLSSKYGFNLDYFDCGQMVYKVSESAVNKAAQRAKKADLAVVVVGENSMRHHWREKTCGENTDRAHINLVGRQLELVQKIQKTGTPVVVIYVNGRPIGEPWIEENVAATIEAWEPGSFGGQALAEILLGEVNPSGKLPISIPRTVGQGKVYYSQKPSYFYQSFRFTPNTPLYAFGYGLSYTNFEISQPKLDKEEITAADQLKVTVSVKNTGPVAGDEVVQLYIRDDYSSVTRPIKELKHYQRVSLKAGETKEVSFLISKDDLAFYDQKMNWIVEQGTFTVMVGNSSLDKDLKTVQFNLKETTTLNVNDSDLLI</sequence>
<dbReference type="EC" id="3.2.1.21" evidence="3"/>
<comment type="similarity">
    <text evidence="2">Belongs to the glycosyl hydrolase 3 family.</text>
</comment>
<keyword evidence="5" id="KW-0378">Hydrolase</keyword>
<dbReference type="SUPFAM" id="SSF51445">
    <property type="entry name" value="(Trans)glycosidases"/>
    <property type="match status" value="1"/>
</dbReference>
<keyword evidence="9" id="KW-0614">Plasmid</keyword>
<name>A0ABN6LFJ0_9BACT</name>
<dbReference type="PANTHER" id="PTHR30620:SF16">
    <property type="entry name" value="LYSOSOMAL BETA GLUCOSIDASE"/>
    <property type="match status" value="1"/>
</dbReference>
<dbReference type="PANTHER" id="PTHR30620">
    <property type="entry name" value="PERIPLASMIC BETA-GLUCOSIDASE-RELATED"/>
    <property type="match status" value="1"/>
</dbReference>
<dbReference type="PROSITE" id="PS51257">
    <property type="entry name" value="PROKAR_LIPOPROTEIN"/>
    <property type="match status" value="1"/>
</dbReference>
<evidence type="ECO:0000259" key="8">
    <source>
        <dbReference type="SMART" id="SM01217"/>
    </source>
</evidence>
<dbReference type="InterPro" id="IPR036881">
    <property type="entry name" value="Glyco_hydro_3_C_sf"/>
</dbReference>
<reference evidence="9 10" key="1">
    <citation type="submission" date="2021-12" db="EMBL/GenBank/DDBJ databases">
        <title>Genome sequencing of bacteria with rrn-lacking chromosome and rrn-plasmid.</title>
        <authorList>
            <person name="Anda M."/>
            <person name="Iwasaki W."/>
        </authorList>
    </citation>
    <scope>NUCLEOTIDE SEQUENCE [LARGE SCALE GENOMIC DNA]</scope>
    <source>
        <strain evidence="9 10">NBRC 101262</strain>
        <plasmid evidence="9 10">pPP4</plasmid>
    </source>
</reference>
<evidence type="ECO:0000256" key="6">
    <source>
        <dbReference type="ARBA" id="ARBA00023295"/>
    </source>
</evidence>
<evidence type="ECO:0000313" key="9">
    <source>
        <dbReference type="EMBL" id="BDD01936.1"/>
    </source>
</evidence>